<feature type="domain" description="Outer membrane protein beta-barrel" evidence="1">
    <location>
        <begin position="21"/>
        <end position="181"/>
    </location>
</feature>
<evidence type="ECO:0000259" key="1">
    <source>
        <dbReference type="Pfam" id="PF13568"/>
    </source>
</evidence>
<proteinExistence type="predicted"/>
<evidence type="ECO:0000313" key="2">
    <source>
        <dbReference type="EMBL" id="MEL5996274.1"/>
    </source>
</evidence>
<gene>
    <name evidence="2" type="ORF">AAFH49_18820</name>
</gene>
<sequence>MPQTRLLIPFLIVLAAVPAWAQRTGRVGLKLGGSLTSYRGEDAYAGGSNRGGFCGGGVLHLPISPAFSVQPEFLYSQRGASSQFFVLPNNMSATGNQRLAYLEMPVLAKLRSHTGIFVEAGPTLSYLISASAELGGQNNYDNRFNFKDLEVGYAAGVGYQGQGTKGLLLGVRYTRGLTSAFKAGAYRGVTGEPDIYNQGFQLYAGFIFFGRPQAEFPQ</sequence>
<organism evidence="2 3">
    <name type="scientific">Hymenobacter segetis</name>
    <dbReference type="NCBI Taxonomy" id="2025509"/>
    <lineage>
        <taxon>Bacteria</taxon>
        <taxon>Pseudomonadati</taxon>
        <taxon>Bacteroidota</taxon>
        <taxon>Cytophagia</taxon>
        <taxon>Cytophagales</taxon>
        <taxon>Hymenobacteraceae</taxon>
        <taxon>Hymenobacter</taxon>
    </lineage>
</organism>
<keyword evidence="3" id="KW-1185">Reference proteome</keyword>
<dbReference type="EMBL" id="JBCEVZ010000065">
    <property type="protein sequence ID" value="MEL5996274.1"/>
    <property type="molecule type" value="Genomic_DNA"/>
</dbReference>
<dbReference type="Proteomes" id="UP001479606">
    <property type="component" value="Unassembled WGS sequence"/>
</dbReference>
<dbReference type="Pfam" id="PF13568">
    <property type="entry name" value="OMP_b-brl_2"/>
    <property type="match status" value="1"/>
</dbReference>
<dbReference type="RefSeq" id="WP_342300609.1">
    <property type="nucleotide sequence ID" value="NZ_JBCEVZ010000065.1"/>
</dbReference>
<evidence type="ECO:0000313" key="3">
    <source>
        <dbReference type="Proteomes" id="UP001479606"/>
    </source>
</evidence>
<protein>
    <submittedName>
        <fullName evidence="2">Porin family protein</fullName>
    </submittedName>
</protein>
<name>A0ABU9M1V7_9BACT</name>
<comment type="caution">
    <text evidence="2">The sequence shown here is derived from an EMBL/GenBank/DDBJ whole genome shotgun (WGS) entry which is preliminary data.</text>
</comment>
<accession>A0ABU9M1V7</accession>
<dbReference type="InterPro" id="IPR025665">
    <property type="entry name" value="Beta-barrel_OMP_2"/>
</dbReference>
<reference evidence="2 3" key="1">
    <citation type="journal article" date="2018" name="Arch. Microbiol.">
        <title>Hymenobacter segetis sp. nov., isolated from soil.</title>
        <authorList>
            <person name="Ten L.N."/>
            <person name="Lim S.J."/>
            <person name="Kim B.O."/>
            <person name="Kang I.K."/>
            <person name="Jung H.Y."/>
        </authorList>
    </citation>
    <scope>NUCLEOTIDE SEQUENCE [LARGE SCALE GENOMIC DNA]</scope>
    <source>
        <strain evidence="2 3">S7-3-11</strain>
    </source>
</reference>